<keyword evidence="5 6" id="KW-0472">Membrane</keyword>
<feature type="transmembrane region" description="Helical" evidence="6">
    <location>
        <begin position="222"/>
        <end position="241"/>
    </location>
</feature>
<dbReference type="GO" id="GO:0005886">
    <property type="term" value="C:plasma membrane"/>
    <property type="evidence" value="ECO:0007669"/>
    <property type="project" value="UniProtKB-SubCell"/>
</dbReference>
<evidence type="ECO:0000256" key="6">
    <source>
        <dbReference type="SAM" id="Phobius"/>
    </source>
</evidence>
<evidence type="ECO:0000256" key="5">
    <source>
        <dbReference type="ARBA" id="ARBA00023136"/>
    </source>
</evidence>
<proteinExistence type="predicted"/>
<feature type="transmembrane region" description="Helical" evidence="6">
    <location>
        <begin position="12"/>
        <end position="36"/>
    </location>
</feature>
<reference evidence="7" key="1">
    <citation type="submission" date="2018-05" db="EMBL/GenBank/DDBJ databases">
        <authorList>
            <person name="Lanie J.A."/>
            <person name="Ng W.-L."/>
            <person name="Kazmierczak K.M."/>
            <person name="Andrzejewski T.M."/>
            <person name="Davidsen T.M."/>
            <person name="Wayne K.J."/>
            <person name="Tettelin H."/>
            <person name="Glass J.I."/>
            <person name="Rusch D."/>
            <person name="Podicherti R."/>
            <person name="Tsui H.-C.T."/>
            <person name="Winkler M.E."/>
        </authorList>
    </citation>
    <scope>NUCLEOTIDE SEQUENCE</scope>
</reference>
<keyword evidence="4 6" id="KW-1133">Transmembrane helix</keyword>
<evidence type="ECO:0000256" key="1">
    <source>
        <dbReference type="ARBA" id="ARBA00004651"/>
    </source>
</evidence>
<accession>A0A382QF31</accession>
<feature type="transmembrane region" description="Helical" evidence="6">
    <location>
        <begin position="168"/>
        <end position="187"/>
    </location>
</feature>
<sequence>QNMGIFNLGLDLWYFAGMLGAILICGIAATIIGWITLKLRDDYFAISTLGLAETVRFIFLNEKWLANGSRGMYRIPKFLGDWFHPAYYNYFYGFFILLLIFILYLIVQRAINSPWGRVLKAIREDEIATAAGGKNVFLFKLQSFVLGACIMGIGGVVYAHGIRYLDPLTFDPLMATFIIWAMLMVGGSGNNKGAIIGAFIVWAIWTWTDFLPGFLADPNLKFFMIGLLITLVIVFKPEGIIGEKKIKLSSKTNLESDKKVQTTN</sequence>
<dbReference type="InterPro" id="IPR001851">
    <property type="entry name" value="ABC_transp_permease"/>
</dbReference>
<dbReference type="PANTHER" id="PTHR30482">
    <property type="entry name" value="HIGH-AFFINITY BRANCHED-CHAIN AMINO ACID TRANSPORT SYSTEM PERMEASE"/>
    <property type="match status" value="1"/>
</dbReference>
<dbReference type="Pfam" id="PF02653">
    <property type="entry name" value="BPD_transp_2"/>
    <property type="match status" value="1"/>
</dbReference>
<feature type="transmembrane region" description="Helical" evidence="6">
    <location>
        <begin position="194"/>
        <end position="216"/>
    </location>
</feature>
<feature type="transmembrane region" description="Helical" evidence="6">
    <location>
        <begin position="87"/>
        <end position="107"/>
    </location>
</feature>
<evidence type="ECO:0000256" key="2">
    <source>
        <dbReference type="ARBA" id="ARBA00022475"/>
    </source>
</evidence>
<protein>
    <recommendedName>
        <fullName evidence="8">Branched-chain amino acid ABC transporter permease</fullName>
    </recommendedName>
</protein>
<name>A0A382QF31_9ZZZZ</name>
<dbReference type="CDD" id="cd06581">
    <property type="entry name" value="TM_PBP1_LivM_like"/>
    <property type="match status" value="1"/>
</dbReference>
<evidence type="ECO:0000313" key="7">
    <source>
        <dbReference type="EMBL" id="SVC83475.1"/>
    </source>
</evidence>
<gene>
    <name evidence="7" type="ORF">METZ01_LOCUS336329</name>
</gene>
<evidence type="ECO:0000256" key="3">
    <source>
        <dbReference type="ARBA" id="ARBA00022692"/>
    </source>
</evidence>
<organism evidence="7">
    <name type="scientific">marine metagenome</name>
    <dbReference type="NCBI Taxonomy" id="408172"/>
    <lineage>
        <taxon>unclassified sequences</taxon>
        <taxon>metagenomes</taxon>
        <taxon>ecological metagenomes</taxon>
    </lineage>
</organism>
<feature type="transmembrane region" description="Helical" evidence="6">
    <location>
        <begin position="144"/>
        <end position="162"/>
    </location>
</feature>
<dbReference type="EMBL" id="UINC01113697">
    <property type="protein sequence ID" value="SVC83475.1"/>
    <property type="molecule type" value="Genomic_DNA"/>
</dbReference>
<dbReference type="PANTHER" id="PTHR30482:SF10">
    <property type="entry name" value="HIGH-AFFINITY BRANCHED-CHAIN AMINO ACID TRANSPORT PROTEIN BRAE"/>
    <property type="match status" value="1"/>
</dbReference>
<dbReference type="InterPro" id="IPR043428">
    <property type="entry name" value="LivM-like"/>
</dbReference>
<dbReference type="GO" id="GO:0015658">
    <property type="term" value="F:branched-chain amino acid transmembrane transporter activity"/>
    <property type="evidence" value="ECO:0007669"/>
    <property type="project" value="InterPro"/>
</dbReference>
<evidence type="ECO:0000256" key="4">
    <source>
        <dbReference type="ARBA" id="ARBA00022989"/>
    </source>
</evidence>
<dbReference type="AlphaFoldDB" id="A0A382QF31"/>
<keyword evidence="2" id="KW-1003">Cell membrane</keyword>
<keyword evidence="3 6" id="KW-0812">Transmembrane</keyword>
<comment type="subcellular location">
    <subcellularLocation>
        <location evidence="1">Cell membrane</location>
        <topology evidence="1">Multi-pass membrane protein</topology>
    </subcellularLocation>
</comment>
<evidence type="ECO:0008006" key="8">
    <source>
        <dbReference type="Google" id="ProtNLM"/>
    </source>
</evidence>
<feature type="non-terminal residue" evidence="7">
    <location>
        <position position="1"/>
    </location>
</feature>